<reference evidence="4 5" key="1">
    <citation type="submission" date="2017-10" db="EMBL/GenBank/DDBJ databases">
        <title>Sequencing the genomes of 1000 actinobacteria strains.</title>
        <authorList>
            <person name="Klenk H.-P."/>
        </authorList>
    </citation>
    <scope>NUCLEOTIDE SEQUENCE [LARGE SCALE GENOMIC DNA]</scope>
    <source>
        <strain evidence="4 5">DSM 18966</strain>
    </source>
</reference>
<dbReference type="InterPro" id="IPR002347">
    <property type="entry name" value="SDR_fam"/>
</dbReference>
<dbReference type="AlphaFoldDB" id="A0A2A9E2F2"/>
<evidence type="ECO:0000259" key="3">
    <source>
        <dbReference type="SMART" id="SM00822"/>
    </source>
</evidence>
<comment type="similarity">
    <text evidence="1">Belongs to the short-chain dehydrogenases/reductases (SDR) family.</text>
</comment>
<dbReference type="Gene3D" id="3.40.50.720">
    <property type="entry name" value="NAD(P)-binding Rossmann-like Domain"/>
    <property type="match status" value="1"/>
</dbReference>
<dbReference type="PRINTS" id="PR00080">
    <property type="entry name" value="SDRFAMILY"/>
</dbReference>
<dbReference type="PROSITE" id="PS00061">
    <property type="entry name" value="ADH_SHORT"/>
    <property type="match status" value="1"/>
</dbReference>
<proteinExistence type="inferred from homology"/>
<evidence type="ECO:0000256" key="2">
    <source>
        <dbReference type="ARBA" id="ARBA00023002"/>
    </source>
</evidence>
<evidence type="ECO:0000256" key="1">
    <source>
        <dbReference type="ARBA" id="ARBA00006484"/>
    </source>
</evidence>
<gene>
    <name evidence="4" type="ORF">ATL42_0184</name>
</gene>
<dbReference type="PANTHER" id="PTHR43639">
    <property type="entry name" value="OXIDOREDUCTASE, SHORT-CHAIN DEHYDROGENASE/REDUCTASE FAMILY (AFU_ORTHOLOGUE AFUA_5G02870)"/>
    <property type="match status" value="1"/>
</dbReference>
<dbReference type="InterPro" id="IPR020904">
    <property type="entry name" value="Sc_DH/Rdtase_CS"/>
</dbReference>
<evidence type="ECO:0000313" key="5">
    <source>
        <dbReference type="Proteomes" id="UP000225548"/>
    </source>
</evidence>
<sequence>MQIDLTGRRALVTGGGLGIGAAIARTLGAAGADVAVLYYGDSKDGALEVVAELTALGRKSVAIGADLMDPEAATASVKEAAEALGGLDIIVNNAGHMVGRATVAEMTDEHWARVMDVNSSTGFYVSRAAIPYLTESSAGRIIFMSSLAAENGGGAGSVAYAASKAALVGLCRGLAKELAGENIAVNAMAPGFIGATSFHNTFTAPEVQEAIIAGIPMKRAGTVDDVANVALFLASDLASYVTGQVIDINGGLNFR</sequence>
<dbReference type="GO" id="GO:0016491">
    <property type="term" value="F:oxidoreductase activity"/>
    <property type="evidence" value="ECO:0007669"/>
    <property type="project" value="UniProtKB-KW"/>
</dbReference>
<protein>
    <submittedName>
        <fullName evidence="4">3-oxoacyl-[acyl-carrier protein] reductase</fullName>
    </submittedName>
</protein>
<accession>A0A2A9E2F2</accession>
<dbReference type="SUPFAM" id="SSF51735">
    <property type="entry name" value="NAD(P)-binding Rossmann-fold domains"/>
    <property type="match status" value="1"/>
</dbReference>
<dbReference type="InterPro" id="IPR036291">
    <property type="entry name" value="NAD(P)-bd_dom_sf"/>
</dbReference>
<dbReference type="OrthoDB" id="286404at2"/>
<feature type="domain" description="Ketoreductase" evidence="3">
    <location>
        <begin position="8"/>
        <end position="191"/>
    </location>
</feature>
<dbReference type="PANTHER" id="PTHR43639:SF1">
    <property type="entry name" value="SHORT-CHAIN DEHYDROGENASE_REDUCTASE FAMILY PROTEIN"/>
    <property type="match status" value="1"/>
</dbReference>
<evidence type="ECO:0000313" key="4">
    <source>
        <dbReference type="EMBL" id="PFG32360.1"/>
    </source>
</evidence>
<keyword evidence="5" id="KW-1185">Reference proteome</keyword>
<comment type="caution">
    <text evidence="4">The sequence shown here is derived from an EMBL/GenBank/DDBJ whole genome shotgun (WGS) entry which is preliminary data.</text>
</comment>
<dbReference type="InterPro" id="IPR057326">
    <property type="entry name" value="KR_dom"/>
</dbReference>
<dbReference type="Proteomes" id="UP000225548">
    <property type="component" value="Unassembled WGS sequence"/>
</dbReference>
<organism evidence="4 5">
    <name type="scientific">Sanguibacter antarcticus</name>
    <dbReference type="NCBI Taxonomy" id="372484"/>
    <lineage>
        <taxon>Bacteria</taxon>
        <taxon>Bacillati</taxon>
        <taxon>Actinomycetota</taxon>
        <taxon>Actinomycetes</taxon>
        <taxon>Micrococcales</taxon>
        <taxon>Sanguibacteraceae</taxon>
        <taxon>Sanguibacter</taxon>
    </lineage>
</organism>
<dbReference type="EMBL" id="PDJG01000001">
    <property type="protein sequence ID" value="PFG32360.1"/>
    <property type="molecule type" value="Genomic_DNA"/>
</dbReference>
<keyword evidence="2" id="KW-0560">Oxidoreductase</keyword>
<dbReference type="PRINTS" id="PR00081">
    <property type="entry name" value="GDHRDH"/>
</dbReference>
<dbReference type="SMART" id="SM00822">
    <property type="entry name" value="PKS_KR"/>
    <property type="match status" value="1"/>
</dbReference>
<name>A0A2A9E2F2_9MICO</name>
<dbReference type="RefSeq" id="WP_098453743.1">
    <property type="nucleotide sequence ID" value="NZ_PDJG01000001.1"/>
</dbReference>
<dbReference type="FunFam" id="3.40.50.720:FF:000084">
    <property type="entry name" value="Short-chain dehydrogenase reductase"/>
    <property type="match status" value="1"/>
</dbReference>
<dbReference type="Pfam" id="PF13561">
    <property type="entry name" value="adh_short_C2"/>
    <property type="match status" value="1"/>
</dbReference>